<evidence type="ECO:0000256" key="5">
    <source>
        <dbReference type="SAM" id="MobiDB-lite"/>
    </source>
</evidence>
<comment type="subcellular location">
    <subcellularLocation>
        <location evidence="1">Membrane</location>
    </subcellularLocation>
</comment>
<dbReference type="CDD" id="cd19411">
    <property type="entry name" value="MCP2201-like_sensor"/>
    <property type="match status" value="1"/>
</dbReference>
<evidence type="ECO:0000256" key="3">
    <source>
        <dbReference type="ARBA" id="ARBA00029447"/>
    </source>
</evidence>
<evidence type="ECO:0000259" key="7">
    <source>
        <dbReference type="PROSITE" id="PS50111"/>
    </source>
</evidence>
<dbReference type="InterPro" id="IPR051310">
    <property type="entry name" value="MCP_chemotaxis"/>
</dbReference>
<evidence type="ECO:0000313" key="8">
    <source>
        <dbReference type="EMBL" id="SFE96330.1"/>
    </source>
</evidence>
<dbReference type="Pfam" id="PF12729">
    <property type="entry name" value="4HB_MCP_1"/>
    <property type="match status" value="1"/>
</dbReference>
<dbReference type="GO" id="GO:0007165">
    <property type="term" value="P:signal transduction"/>
    <property type="evidence" value="ECO:0007669"/>
    <property type="project" value="UniProtKB-KW"/>
</dbReference>
<sequence length="606" mass="63873">MSFLRNMRLGTQLGLSFAAMILISLLVALYGRVHLTDVASNVSQLADERLESLLILQNLRDLVNENARVVRNMAMQSDRSRIPGQKKLMDKNRKQATTIQDDLRERYPTPDGKALLAELASATTGYRAAFDKAVDLASADQIDAAREAIQGALRTEQDRYFKAIDKLVAMERDHSRAIALEAKRDSLDASNAMLMLAALAAAIGVLVAWSITRRVKGQLGGEPAYAAEIAQQVAQGQLAMRIDLRPGDTTSVMAAMESMRRSLSGVVSQVRQSSESIATGARQIAMGNADLSQRTEEQASNLQQTAASMEEIGSTINQNAETVRTATQMANAASQTAARGGDVVSNVVSTMQEITTSSRRIGDIIGVIDGIAFQTNILALNAAVEAARAGEQGRGFAVVAGEVRSLAQRSAEAAKEIKQLIGASVDRVEAGAQLVNEAGTTMEELVQQARRVADLIAEIGAAAQEQEQGIAQVSGAVNQLDQVTQQNAALVEESAAAADSLNVQAARLVELVKVFVIDHAEAAQAPASAPAPAAHRAAPAPAPRREPTLASSPAPAVAAPVRATAAAKAKPRTTPAGSQPTLSAPPAPRKPAAAPAKPADDEWESF</sequence>
<keyword evidence="6" id="KW-1133">Transmembrane helix</keyword>
<feature type="domain" description="Methyl-accepting transducer" evidence="7">
    <location>
        <begin position="273"/>
        <end position="502"/>
    </location>
</feature>
<dbReference type="Gene3D" id="1.10.287.950">
    <property type="entry name" value="Methyl-accepting chemotaxis protein"/>
    <property type="match status" value="1"/>
</dbReference>
<organism evidence="8 9">
    <name type="scientific">Paracidovorax wautersii</name>
    <dbReference type="NCBI Taxonomy" id="1177982"/>
    <lineage>
        <taxon>Bacteria</taxon>
        <taxon>Pseudomonadati</taxon>
        <taxon>Pseudomonadota</taxon>
        <taxon>Betaproteobacteria</taxon>
        <taxon>Burkholderiales</taxon>
        <taxon>Comamonadaceae</taxon>
        <taxon>Paracidovorax</taxon>
    </lineage>
</organism>
<dbReference type="Pfam" id="PF00015">
    <property type="entry name" value="MCPsignal"/>
    <property type="match status" value="1"/>
</dbReference>
<dbReference type="SUPFAM" id="SSF58104">
    <property type="entry name" value="Methyl-accepting chemotaxis protein (MCP) signaling domain"/>
    <property type="match status" value="1"/>
</dbReference>
<gene>
    <name evidence="8" type="ORF">SAMN04489711_108128</name>
</gene>
<evidence type="ECO:0000256" key="4">
    <source>
        <dbReference type="PROSITE-ProRule" id="PRU00284"/>
    </source>
</evidence>
<keyword evidence="2" id="KW-0488">Methylation</keyword>
<feature type="transmembrane region" description="Helical" evidence="6">
    <location>
        <begin position="12"/>
        <end position="31"/>
    </location>
</feature>
<feature type="compositionally biased region" description="Low complexity" evidence="5">
    <location>
        <begin position="523"/>
        <end position="539"/>
    </location>
</feature>
<keyword evidence="6" id="KW-0812">Transmembrane</keyword>
<keyword evidence="6" id="KW-0472">Membrane</keyword>
<feature type="region of interest" description="Disordered" evidence="5">
    <location>
        <begin position="523"/>
        <end position="606"/>
    </location>
</feature>
<dbReference type="InterPro" id="IPR004089">
    <property type="entry name" value="MCPsignal_dom"/>
</dbReference>
<dbReference type="CDD" id="cd11386">
    <property type="entry name" value="MCP_signal"/>
    <property type="match status" value="1"/>
</dbReference>
<dbReference type="AlphaFoldDB" id="A0A1I2EVT9"/>
<dbReference type="FunFam" id="1.10.287.950:FF:000001">
    <property type="entry name" value="Methyl-accepting chemotaxis sensory transducer"/>
    <property type="match status" value="1"/>
</dbReference>
<dbReference type="GO" id="GO:0005886">
    <property type="term" value="C:plasma membrane"/>
    <property type="evidence" value="ECO:0007669"/>
    <property type="project" value="TreeGrafter"/>
</dbReference>
<dbReference type="PROSITE" id="PS50111">
    <property type="entry name" value="CHEMOTAXIS_TRANSDUC_2"/>
    <property type="match status" value="1"/>
</dbReference>
<keyword evidence="9" id="KW-1185">Reference proteome</keyword>
<dbReference type="SMART" id="SM00283">
    <property type="entry name" value="MA"/>
    <property type="match status" value="1"/>
</dbReference>
<dbReference type="Proteomes" id="UP000199119">
    <property type="component" value="Unassembled WGS sequence"/>
</dbReference>
<feature type="compositionally biased region" description="Low complexity" evidence="5">
    <location>
        <begin position="550"/>
        <end position="576"/>
    </location>
</feature>
<proteinExistence type="inferred from homology"/>
<dbReference type="EMBL" id="FONX01000008">
    <property type="protein sequence ID" value="SFE96330.1"/>
    <property type="molecule type" value="Genomic_DNA"/>
</dbReference>
<reference evidence="9" key="1">
    <citation type="submission" date="2016-10" db="EMBL/GenBank/DDBJ databases">
        <authorList>
            <person name="Varghese N."/>
            <person name="Submissions S."/>
        </authorList>
    </citation>
    <scope>NUCLEOTIDE SEQUENCE [LARGE SCALE GENOMIC DNA]</scope>
    <source>
        <strain evidence="9">DSM 27981</strain>
    </source>
</reference>
<evidence type="ECO:0000256" key="1">
    <source>
        <dbReference type="ARBA" id="ARBA00004370"/>
    </source>
</evidence>
<dbReference type="RefSeq" id="WP_175518492.1">
    <property type="nucleotide sequence ID" value="NZ_FONX01000008.1"/>
</dbReference>
<evidence type="ECO:0000256" key="2">
    <source>
        <dbReference type="ARBA" id="ARBA00022481"/>
    </source>
</evidence>
<dbReference type="InterPro" id="IPR024478">
    <property type="entry name" value="HlyB_4HB_MCP"/>
</dbReference>
<evidence type="ECO:0000256" key="6">
    <source>
        <dbReference type="SAM" id="Phobius"/>
    </source>
</evidence>
<protein>
    <submittedName>
        <fullName evidence="8">Methyl-accepting chemotaxis protein</fullName>
    </submittedName>
</protein>
<dbReference type="GO" id="GO:0006935">
    <property type="term" value="P:chemotaxis"/>
    <property type="evidence" value="ECO:0007669"/>
    <property type="project" value="InterPro"/>
</dbReference>
<evidence type="ECO:0000313" key="9">
    <source>
        <dbReference type="Proteomes" id="UP000199119"/>
    </source>
</evidence>
<comment type="similarity">
    <text evidence="3">Belongs to the methyl-accepting chemotaxis (MCP) protein family.</text>
</comment>
<dbReference type="STRING" id="1177982.SAMN04489711_108128"/>
<keyword evidence="4" id="KW-0807">Transducer</keyword>
<dbReference type="InterPro" id="IPR004090">
    <property type="entry name" value="Chemotax_Me-accpt_rcpt"/>
</dbReference>
<dbReference type="GO" id="GO:0004888">
    <property type="term" value="F:transmembrane signaling receptor activity"/>
    <property type="evidence" value="ECO:0007669"/>
    <property type="project" value="InterPro"/>
</dbReference>
<name>A0A1I2EVT9_9BURK</name>
<accession>A0A1I2EVT9</accession>
<dbReference type="PANTHER" id="PTHR43531">
    <property type="entry name" value="PROTEIN ICFG"/>
    <property type="match status" value="1"/>
</dbReference>
<dbReference type="PANTHER" id="PTHR43531:SF14">
    <property type="entry name" value="METHYL-ACCEPTING CHEMOTAXIS PROTEIN I-RELATED"/>
    <property type="match status" value="1"/>
</dbReference>
<dbReference type="InterPro" id="IPR047347">
    <property type="entry name" value="YvaQ-like_sensor"/>
</dbReference>
<dbReference type="PRINTS" id="PR00260">
    <property type="entry name" value="CHEMTRNSDUCR"/>
</dbReference>